<proteinExistence type="predicted"/>
<comment type="caution">
    <text evidence="2">The sequence shown here is derived from an EMBL/GenBank/DDBJ whole genome shotgun (WGS) entry which is preliminary data.</text>
</comment>
<keyword evidence="3" id="KW-1185">Reference proteome</keyword>
<organism evidence="2 3">
    <name type="scientific">Schizothecium vesticola</name>
    <dbReference type="NCBI Taxonomy" id="314040"/>
    <lineage>
        <taxon>Eukaryota</taxon>
        <taxon>Fungi</taxon>
        <taxon>Dikarya</taxon>
        <taxon>Ascomycota</taxon>
        <taxon>Pezizomycotina</taxon>
        <taxon>Sordariomycetes</taxon>
        <taxon>Sordariomycetidae</taxon>
        <taxon>Sordariales</taxon>
        <taxon>Schizotheciaceae</taxon>
        <taxon>Schizothecium</taxon>
    </lineage>
</organism>
<gene>
    <name evidence="2" type="ORF">B0T18DRAFT_418128</name>
</gene>
<dbReference type="AlphaFoldDB" id="A0AA40EJJ3"/>
<feature type="region of interest" description="Disordered" evidence="1">
    <location>
        <begin position="1"/>
        <end position="52"/>
    </location>
</feature>
<dbReference type="EMBL" id="JAUKUD010000006">
    <property type="protein sequence ID" value="KAK0740513.1"/>
    <property type="molecule type" value="Genomic_DNA"/>
</dbReference>
<feature type="compositionally biased region" description="Basic and acidic residues" evidence="1">
    <location>
        <begin position="1"/>
        <end position="13"/>
    </location>
</feature>
<evidence type="ECO:0000256" key="1">
    <source>
        <dbReference type="SAM" id="MobiDB-lite"/>
    </source>
</evidence>
<evidence type="ECO:0000313" key="3">
    <source>
        <dbReference type="Proteomes" id="UP001172155"/>
    </source>
</evidence>
<evidence type="ECO:0000313" key="2">
    <source>
        <dbReference type="EMBL" id="KAK0740513.1"/>
    </source>
</evidence>
<name>A0AA40EJJ3_9PEZI</name>
<accession>A0AA40EJJ3</accession>
<reference evidence="2" key="1">
    <citation type="submission" date="2023-06" db="EMBL/GenBank/DDBJ databases">
        <title>Genome-scale phylogeny and comparative genomics of the fungal order Sordariales.</title>
        <authorList>
            <consortium name="Lawrence Berkeley National Laboratory"/>
            <person name="Hensen N."/>
            <person name="Bonometti L."/>
            <person name="Westerberg I."/>
            <person name="Brannstrom I.O."/>
            <person name="Guillou S."/>
            <person name="Cros-Aarteil S."/>
            <person name="Calhoun S."/>
            <person name="Haridas S."/>
            <person name="Kuo A."/>
            <person name="Mondo S."/>
            <person name="Pangilinan J."/>
            <person name="Riley R."/>
            <person name="LaButti K."/>
            <person name="Andreopoulos B."/>
            <person name="Lipzen A."/>
            <person name="Chen C."/>
            <person name="Yanf M."/>
            <person name="Daum C."/>
            <person name="Ng V."/>
            <person name="Clum A."/>
            <person name="Steindorff A."/>
            <person name="Ohm R."/>
            <person name="Martin F."/>
            <person name="Silar P."/>
            <person name="Natvig D."/>
            <person name="Lalanne C."/>
            <person name="Gautier V."/>
            <person name="Ament-velasquez S.L."/>
            <person name="Kruys A."/>
            <person name="Hutchinson M.I."/>
            <person name="Powell A.J."/>
            <person name="Barry K."/>
            <person name="Miller A.N."/>
            <person name="Grigoriev I.V."/>
            <person name="Debuchy R."/>
            <person name="Gladieux P."/>
            <person name="Thoren M.H."/>
            <person name="Johannesson H."/>
        </authorList>
    </citation>
    <scope>NUCLEOTIDE SEQUENCE</scope>
    <source>
        <strain evidence="2">SMH3187-1</strain>
    </source>
</reference>
<protein>
    <submittedName>
        <fullName evidence="2">Uncharacterized protein</fullName>
    </submittedName>
</protein>
<dbReference type="Proteomes" id="UP001172155">
    <property type="component" value="Unassembled WGS sequence"/>
</dbReference>
<sequence>MFSEASREKRQNEHVPMPQTPPILPARSVFSGGEPATRHAASQPGRPARMRP</sequence>